<organism evidence="3 4">
    <name type="scientific">Triparma verrucosa</name>
    <dbReference type="NCBI Taxonomy" id="1606542"/>
    <lineage>
        <taxon>Eukaryota</taxon>
        <taxon>Sar</taxon>
        <taxon>Stramenopiles</taxon>
        <taxon>Ochrophyta</taxon>
        <taxon>Bolidophyceae</taxon>
        <taxon>Parmales</taxon>
        <taxon>Triparmaceae</taxon>
        <taxon>Triparma</taxon>
    </lineage>
</organism>
<comment type="caution">
    <text evidence="3">The sequence shown here is derived from an EMBL/GenBank/DDBJ whole genome shotgun (WGS) entry which is preliminary data.</text>
</comment>
<keyword evidence="4" id="KW-1185">Reference proteome</keyword>
<dbReference type="AlphaFoldDB" id="A0A9W6ZAM4"/>
<protein>
    <submittedName>
        <fullName evidence="3">Uncharacterized protein</fullName>
    </submittedName>
</protein>
<reference evidence="4" key="1">
    <citation type="journal article" date="2023" name="Commun. Biol.">
        <title>Genome analysis of Parmales, the sister group of diatoms, reveals the evolutionary specialization of diatoms from phago-mixotrophs to photoautotrophs.</title>
        <authorList>
            <person name="Ban H."/>
            <person name="Sato S."/>
            <person name="Yoshikawa S."/>
            <person name="Yamada K."/>
            <person name="Nakamura Y."/>
            <person name="Ichinomiya M."/>
            <person name="Sato N."/>
            <person name="Blanc-Mathieu R."/>
            <person name="Endo H."/>
            <person name="Kuwata A."/>
            <person name="Ogata H."/>
        </authorList>
    </citation>
    <scope>NUCLEOTIDE SEQUENCE [LARGE SCALE GENOMIC DNA]</scope>
    <source>
        <strain evidence="4">NIES 3699</strain>
    </source>
</reference>
<dbReference type="EMBL" id="BRXX01000577">
    <property type="protein sequence ID" value="GMH47633.1"/>
    <property type="molecule type" value="Genomic_DNA"/>
</dbReference>
<sequence length="189" mass="21051">MVKIQAHVLSFSILLAPALAYTAYSYRHGIGEENVELEKMLREQYKKKQSDPRTMATREATINRLKAMHSQDEKAEREMKEALKGGKESRRHGNHNRIALVDMNTKAEAKKKKSKEEVAGEDPVVKRRALRRRLTERRGGKKAKNKKKAGEEVEVTDSDSVLSSNAKTVGLGAVVLGVGVALGSLMNKK</sequence>
<feature type="region of interest" description="Disordered" evidence="1">
    <location>
        <begin position="68"/>
        <end position="162"/>
    </location>
</feature>
<accession>A0A9W6ZAM4</accession>
<feature type="compositionally biased region" description="Basic and acidic residues" evidence="1">
    <location>
        <begin position="69"/>
        <end position="88"/>
    </location>
</feature>
<keyword evidence="2" id="KW-0732">Signal</keyword>
<evidence type="ECO:0000313" key="4">
    <source>
        <dbReference type="Proteomes" id="UP001165160"/>
    </source>
</evidence>
<evidence type="ECO:0000313" key="3">
    <source>
        <dbReference type="EMBL" id="GMH47633.1"/>
    </source>
</evidence>
<evidence type="ECO:0000256" key="2">
    <source>
        <dbReference type="SAM" id="SignalP"/>
    </source>
</evidence>
<name>A0A9W6ZAM4_9STRA</name>
<gene>
    <name evidence="3" type="ORF">TrVE_jg8280</name>
</gene>
<feature type="chain" id="PRO_5040801492" evidence="2">
    <location>
        <begin position="21"/>
        <end position="189"/>
    </location>
</feature>
<feature type="signal peptide" evidence="2">
    <location>
        <begin position="1"/>
        <end position="20"/>
    </location>
</feature>
<feature type="compositionally biased region" description="Basic residues" evidence="1">
    <location>
        <begin position="126"/>
        <end position="147"/>
    </location>
</feature>
<proteinExistence type="predicted"/>
<dbReference type="Proteomes" id="UP001165160">
    <property type="component" value="Unassembled WGS sequence"/>
</dbReference>
<evidence type="ECO:0000256" key="1">
    <source>
        <dbReference type="SAM" id="MobiDB-lite"/>
    </source>
</evidence>